<dbReference type="Proteomes" id="UP000076871">
    <property type="component" value="Unassembled WGS sequence"/>
</dbReference>
<dbReference type="EMBL" id="KV427666">
    <property type="protein sequence ID" value="KZT01319.1"/>
    <property type="molecule type" value="Genomic_DNA"/>
</dbReference>
<dbReference type="GeneID" id="63827049"/>
<name>A0A165BMP8_9APHY</name>
<sequence length="104" mass="11138">MFNFKLSAFISAALALAFAAKRASAAESCSCATPNTPVGIINEPITRQCCATAGGELTLVSTCLFEYPNHAYVYFSECCSDVEQGREGWTTACFNVNDDESTTD</sequence>
<keyword evidence="1" id="KW-0732">Signal</keyword>
<evidence type="ECO:0000313" key="2">
    <source>
        <dbReference type="EMBL" id="KZT01319.1"/>
    </source>
</evidence>
<evidence type="ECO:0008006" key="4">
    <source>
        <dbReference type="Google" id="ProtNLM"/>
    </source>
</evidence>
<dbReference type="RefSeq" id="XP_040759059.1">
    <property type="nucleotide sequence ID" value="XM_040910020.1"/>
</dbReference>
<evidence type="ECO:0000256" key="1">
    <source>
        <dbReference type="SAM" id="SignalP"/>
    </source>
</evidence>
<protein>
    <recommendedName>
        <fullName evidence="4">Extracellular membrane protein CFEM domain-containing protein</fullName>
    </recommendedName>
</protein>
<accession>A0A165BMP8</accession>
<keyword evidence="3" id="KW-1185">Reference proteome</keyword>
<proteinExistence type="predicted"/>
<feature type="signal peptide" evidence="1">
    <location>
        <begin position="1"/>
        <end position="25"/>
    </location>
</feature>
<dbReference type="AlphaFoldDB" id="A0A165BMP8"/>
<feature type="chain" id="PRO_5007855685" description="Extracellular membrane protein CFEM domain-containing protein" evidence="1">
    <location>
        <begin position="26"/>
        <end position="104"/>
    </location>
</feature>
<organism evidence="2 3">
    <name type="scientific">Laetiporus sulphureus 93-53</name>
    <dbReference type="NCBI Taxonomy" id="1314785"/>
    <lineage>
        <taxon>Eukaryota</taxon>
        <taxon>Fungi</taxon>
        <taxon>Dikarya</taxon>
        <taxon>Basidiomycota</taxon>
        <taxon>Agaricomycotina</taxon>
        <taxon>Agaricomycetes</taxon>
        <taxon>Polyporales</taxon>
        <taxon>Laetiporus</taxon>
    </lineage>
</organism>
<gene>
    <name evidence="2" type="ORF">LAESUDRAFT_731308</name>
</gene>
<reference evidence="2 3" key="1">
    <citation type="journal article" date="2016" name="Mol. Biol. Evol.">
        <title>Comparative Genomics of Early-Diverging Mushroom-Forming Fungi Provides Insights into the Origins of Lignocellulose Decay Capabilities.</title>
        <authorList>
            <person name="Nagy L.G."/>
            <person name="Riley R."/>
            <person name="Tritt A."/>
            <person name="Adam C."/>
            <person name="Daum C."/>
            <person name="Floudas D."/>
            <person name="Sun H."/>
            <person name="Yadav J.S."/>
            <person name="Pangilinan J."/>
            <person name="Larsson K.H."/>
            <person name="Matsuura K."/>
            <person name="Barry K."/>
            <person name="Labutti K."/>
            <person name="Kuo R."/>
            <person name="Ohm R.A."/>
            <person name="Bhattacharya S.S."/>
            <person name="Shirouzu T."/>
            <person name="Yoshinaga Y."/>
            <person name="Martin F.M."/>
            <person name="Grigoriev I.V."/>
            <person name="Hibbett D.S."/>
        </authorList>
    </citation>
    <scope>NUCLEOTIDE SEQUENCE [LARGE SCALE GENOMIC DNA]</scope>
    <source>
        <strain evidence="2 3">93-53</strain>
    </source>
</reference>
<evidence type="ECO:0000313" key="3">
    <source>
        <dbReference type="Proteomes" id="UP000076871"/>
    </source>
</evidence>
<dbReference type="InParanoid" id="A0A165BMP8"/>